<feature type="chain" id="PRO_5041935158" evidence="1">
    <location>
        <begin position="21"/>
        <end position="295"/>
    </location>
</feature>
<comment type="caution">
    <text evidence="2">The sequence shown here is derived from an EMBL/GenBank/DDBJ whole genome shotgun (WGS) entry which is preliminary data.</text>
</comment>
<evidence type="ECO:0000313" key="3">
    <source>
        <dbReference type="Proteomes" id="UP001207116"/>
    </source>
</evidence>
<dbReference type="RefSeq" id="WP_266015243.1">
    <property type="nucleotide sequence ID" value="NZ_JAPFQP010000004.1"/>
</dbReference>
<dbReference type="EMBL" id="JAPFQP010000004">
    <property type="protein sequence ID" value="MCX2720698.1"/>
    <property type="molecule type" value="Genomic_DNA"/>
</dbReference>
<name>A0AAE3MNZ4_9FLAO</name>
<keyword evidence="3" id="KW-1185">Reference proteome</keyword>
<protein>
    <submittedName>
        <fullName evidence="2">Uncharacterized protein</fullName>
    </submittedName>
</protein>
<proteinExistence type="predicted"/>
<feature type="signal peptide" evidence="1">
    <location>
        <begin position="1"/>
        <end position="20"/>
    </location>
</feature>
<dbReference type="Proteomes" id="UP001207116">
    <property type="component" value="Unassembled WGS sequence"/>
</dbReference>
<evidence type="ECO:0000313" key="2">
    <source>
        <dbReference type="EMBL" id="MCX2720698.1"/>
    </source>
</evidence>
<keyword evidence="1" id="KW-0732">Signal</keyword>
<sequence>MRTFRLLFLFLAGGFFGTQAQEVLSAYKYVIVPTKFESFKKENEYQTSTLLKHLLVEKGFNAVYDNALPSELSNNRCLGLTAILVDESGMLTTKGHISFQDCQSQEVFRTQTANSKIKDYKGAFKETITEAMESLNNYTYSYQPAEVKEAPITVNFGDDVKTLEPDPVPTEKIEEITTKAKEVSGIPVVQEKETGVSKPTVPEIKEVPQVAKETVPSVPEAKDSFLLYAQQIPNGFQLVDSSPKVLLRIYETGKKGVFLARGDASEGIVYEDQGNWYFDYYKDGELVHQTLNIKF</sequence>
<evidence type="ECO:0000256" key="1">
    <source>
        <dbReference type="SAM" id="SignalP"/>
    </source>
</evidence>
<dbReference type="AlphaFoldDB" id="A0AAE3MNZ4"/>
<reference evidence="2" key="1">
    <citation type="submission" date="2022-11" db="EMBL/GenBank/DDBJ databases">
        <title>The characterization of three novel Bacteroidetes species and genomic analysis of their roles in tidal elemental geochemical cycles.</title>
        <authorList>
            <person name="Ma K.-J."/>
        </authorList>
    </citation>
    <scope>NUCLEOTIDE SEQUENCE</scope>
    <source>
        <strain evidence="2">M415</strain>
    </source>
</reference>
<gene>
    <name evidence="2" type="ORF">OO016_13875</name>
</gene>
<accession>A0AAE3MNZ4</accession>
<organism evidence="2 3">
    <name type="scientific">Lentiprolixibacter aurantiacus</name>
    <dbReference type="NCBI Taxonomy" id="2993939"/>
    <lineage>
        <taxon>Bacteria</taxon>
        <taxon>Pseudomonadati</taxon>
        <taxon>Bacteroidota</taxon>
        <taxon>Flavobacteriia</taxon>
        <taxon>Flavobacteriales</taxon>
        <taxon>Flavobacteriaceae</taxon>
        <taxon>Lentiprolixibacter</taxon>
    </lineage>
</organism>